<dbReference type="STRING" id="343013.SAMN04489707_1001202"/>
<sequence>MPNLFLQLKELLAPGRVQIATVVYCANGSTIVELPGAGQVRVRGEAAVGAKVFIQDGVVQGPAPDLPVYVDVI</sequence>
<dbReference type="AlphaFoldDB" id="A0A1I7F6A2"/>
<dbReference type="OrthoDB" id="7066409at2"/>
<proteinExistence type="predicted"/>
<evidence type="ECO:0000313" key="2">
    <source>
        <dbReference type="Proteomes" id="UP000183656"/>
    </source>
</evidence>
<accession>A0A1I7F6A2</accession>
<name>A0A1I7F6A2_9BURK</name>
<keyword evidence="2" id="KW-1185">Reference proteome</keyword>
<dbReference type="RefSeq" id="WP_054255429.1">
    <property type="nucleotide sequence ID" value="NZ_CYIG01000007.1"/>
</dbReference>
<gene>
    <name evidence="1" type="ORF">SAMN04489707_1001202</name>
</gene>
<protein>
    <submittedName>
        <fullName evidence="1">Uncharacterized protein</fullName>
    </submittedName>
</protein>
<evidence type="ECO:0000313" key="1">
    <source>
        <dbReference type="EMBL" id="SFU31712.1"/>
    </source>
</evidence>
<organism evidence="1 2">
    <name type="scientific">Paenacidovorax caeni</name>
    <dbReference type="NCBI Taxonomy" id="343013"/>
    <lineage>
        <taxon>Bacteria</taxon>
        <taxon>Pseudomonadati</taxon>
        <taxon>Pseudomonadota</taxon>
        <taxon>Betaproteobacteria</taxon>
        <taxon>Burkholderiales</taxon>
        <taxon>Comamonadaceae</taxon>
        <taxon>Paenacidovorax</taxon>
    </lineage>
</organism>
<dbReference type="Proteomes" id="UP000183656">
    <property type="component" value="Unassembled WGS sequence"/>
</dbReference>
<reference evidence="1 2" key="1">
    <citation type="submission" date="2016-10" db="EMBL/GenBank/DDBJ databases">
        <authorList>
            <person name="de Groot N.N."/>
        </authorList>
    </citation>
    <scope>NUCLEOTIDE SEQUENCE [LARGE SCALE GENOMIC DNA]</scope>
    <source>
        <strain evidence="1 2">R-24608</strain>
    </source>
</reference>
<dbReference type="EMBL" id="FPBX01000001">
    <property type="protein sequence ID" value="SFU31712.1"/>
    <property type="molecule type" value="Genomic_DNA"/>
</dbReference>